<evidence type="ECO:0000313" key="5">
    <source>
        <dbReference type="Proteomes" id="UP001142489"/>
    </source>
</evidence>
<dbReference type="GO" id="GO:0005634">
    <property type="term" value="C:nucleus"/>
    <property type="evidence" value="ECO:0007669"/>
    <property type="project" value="TreeGrafter"/>
</dbReference>
<dbReference type="InterPro" id="IPR002093">
    <property type="entry name" value="BRCA2_repeat"/>
</dbReference>
<gene>
    <name evidence="4" type="ORF">JRQ81_019756</name>
</gene>
<dbReference type="GO" id="GO:0000724">
    <property type="term" value="P:double-strand break repair via homologous recombination"/>
    <property type="evidence" value="ECO:0007669"/>
    <property type="project" value="InterPro"/>
</dbReference>
<keyword evidence="5" id="KW-1185">Reference proteome</keyword>
<dbReference type="AlphaFoldDB" id="A0A9Q0XMI8"/>
<comment type="caution">
    <text evidence="4">The sequence shown here is derived from an EMBL/GenBank/DDBJ whole genome shotgun (WGS) entry which is preliminary data.</text>
</comment>
<protein>
    <submittedName>
        <fullName evidence="4">Uncharacterized protein</fullName>
    </submittedName>
</protein>
<evidence type="ECO:0000256" key="1">
    <source>
        <dbReference type="ARBA" id="ARBA00022737"/>
    </source>
</evidence>
<dbReference type="PROSITE" id="PS50138">
    <property type="entry name" value="BRCA2_REPEAT"/>
    <property type="match status" value="3"/>
</dbReference>
<dbReference type="PANTHER" id="PTHR11289">
    <property type="entry name" value="BREAST CANCER TYPE 2 SUSCEPTIBILITY PROTEIN BRCA2"/>
    <property type="match status" value="1"/>
</dbReference>
<dbReference type="PANTHER" id="PTHR11289:SF0">
    <property type="entry name" value="BREAST CANCER TYPE 2 SUSCEPTIBILITY PROTEIN"/>
    <property type="match status" value="1"/>
</dbReference>
<proteinExistence type="predicted"/>
<keyword evidence="3" id="KW-0234">DNA repair</keyword>
<evidence type="ECO:0000256" key="2">
    <source>
        <dbReference type="ARBA" id="ARBA00022763"/>
    </source>
</evidence>
<name>A0A9Q0XMI8_9SAUR</name>
<dbReference type="Pfam" id="PF00634">
    <property type="entry name" value="BRCA2"/>
    <property type="match status" value="3"/>
</dbReference>
<dbReference type="GO" id="GO:0006355">
    <property type="term" value="P:regulation of DNA-templated transcription"/>
    <property type="evidence" value="ECO:0007669"/>
    <property type="project" value="TreeGrafter"/>
</dbReference>
<reference evidence="4" key="1">
    <citation type="journal article" date="2023" name="DNA Res.">
        <title>Chromosome-level genome assembly of Phrynocephalus forsythii using third-generation DNA sequencing and Hi-C analysis.</title>
        <authorList>
            <person name="Qi Y."/>
            <person name="Zhao W."/>
            <person name="Zhao Y."/>
            <person name="Niu C."/>
            <person name="Cao S."/>
            <person name="Zhang Y."/>
        </authorList>
    </citation>
    <scope>NUCLEOTIDE SEQUENCE</scope>
    <source>
        <tissue evidence="4">Muscle</tissue>
    </source>
</reference>
<dbReference type="EMBL" id="JAPFRF010000010">
    <property type="protein sequence ID" value="KAJ7320245.1"/>
    <property type="molecule type" value="Genomic_DNA"/>
</dbReference>
<keyword evidence="2" id="KW-0227">DNA damage</keyword>
<evidence type="ECO:0000313" key="4">
    <source>
        <dbReference type="EMBL" id="KAJ7320245.1"/>
    </source>
</evidence>
<dbReference type="OrthoDB" id="21095at2759"/>
<dbReference type="InterPro" id="IPR015525">
    <property type="entry name" value="BRCA2"/>
</dbReference>
<accession>A0A9Q0XMI8</accession>
<dbReference type="Proteomes" id="UP001142489">
    <property type="component" value="Unassembled WGS sequence"/>
</dbReference>
<sequence>MQIGKAKETHMHIKSREAIISTNSSSKQSKHAIPVPLQSDIWGFSAPGGKEIDGAEKLVSDVKEVDEVLKTPHNTNFQTDCSSRCKRWCNYVKEADISVYQREKVNPECVTKHNSENIQETVDNTNNLNYNENNIIQITHTTEVNLKIVKKYSVHVTESNLSSTEKKCSLLHSQVVNCGETRCNYNLQETLSDLTCLSQVEKIEKESTVYRADEKENLDYNQEEERVSNPESDCVHIIADGNTVAERKKIHHLLTGFSAEDDQDKFSPNGTTGAKSPKGAINFVTKSAVLNQNDIFCGSNHQEAYKTTKERQISAKGFQTASGKPVIISEESLAKARHLLLEETGFHGTQENVCNLAIPSLQTSIKEKRDEKIDKLREEFRKVADQKREILHLGRNFEKPLNLLSATVTQTEALRIPKELYLTVSEADLPFHTQREKMYTANEGLLEKDNLPHLSKKNGSSPSLFIDSGIQNESVAEGLGIGAKQDLKHPSSINISKVVISNIKNSLDSLDLPVGTSLEASYLNLNNGHSPLHLSHCTCSETNPLPENLTCISEEATSKNFNAENDCSIFGGTAGNQSSTTRKGILKLRDANTLQKHAAPETTASSFKLLKARPGTFSTASGKTIEISEEALKKARKLLHEDCYKSAEQDITSQSETKKHNTLKSCSDTLDSRKQVTTLDYLSLEKFSVGKSTDPHSPKAKDYCENDQVLPHIASIPMDNILESSCQTSNLQMSDKCFDSCASMKPICTKSNISTNNTTFFSTASGKPVKLSEESLKKPDYFFLKWKMIHRIIRVVYLMVITVMMKYHLQKTKQLLGIASYS</sequence>
<evidence type="ECO:0000256" key="3">
    <source>
        <dbReference type="ARBA" id="ARBA00023204"/>
    </source>
</evidence>
<organism evidence="4 5">
    <name type="scientific">Phrynocephalus forsythii</name>
    <dbReference type="NCBI Taxonomy" id="171643"/>
    <lineage>
        <taxon>Eukaryota</taxon>
        <taxon>Metazoa</taxon>
        <taxon>Chordata</taxon>
        <taxon>Craniata</taxon>
        <taxon>Vertebrata</taxon>
        <taxon>Euteleostomi</taxon>
        <taxon>Lepidosauria</taxon>
        <taxon>Squamata</taxon>
        <taxon>Bifurcata</taxon>
        <taxon>Unidentata</taxon>
        <taxon>Episquamata</taxon>
        <taxon>Toxicofera</taxon>
        <taxon>Iguania</taxon>
        <taxon>Acrodonta</taxon>
        <taxon>Agamidae</taxon>
        <taxon>Agaminae</taxon>
        <taxon>Phrynocephalus</taxon>
    </lineage>
</organism>
<keyword evidence="1" id="KW-0677">Repeat</keyword>